<dbReference type="GO" id="GO:0005634">
    <property type="term" value="C:nucleus"/>
    <property type="evidence" value="ECO:0007669"/>
    <property type="project" value="UniProtKB-SubCell"/>
</dbReference>
<evidence type="ECO:0000256" key="2">
    <source>
        <dbReference type="ARBA" id="ARBA00010077"/>
    </source>
</evidence>
<dbReference type="InterPro" id="IPR007023">
    <property type="entry name" value="Ribosom_reg"/>
</dbReference>
<dbReference type="Pfam" id="PF04939">
    <property type="entry name" value="RRS1"/>
    <property type="match status" value="1"/>
</dbReference>
<comment type="function">
    <text evidence="5">Involved in ribosomal large subunit assembly.</text>
</comment>
<dbReference type="GO" id="GO:0042254">
    <property type="term" value="P:ribosome biogenesis"/>
    <property type="evidence" value="ECO:0007669"/>
    <property type="project" value="UniProtKB-KW"/>
</dbReference>
<dbReference type="EMBL" id="ADBL01000882">
    <property type="status" value="NOT_ANNOTATED_CDS"/>
    <property type="molecule type" value="Genomic_DNA"/>
</dbReference>
<dbReference type="Proteomes" id="UP000011715">
    <property type="component" value="Unassembled WGS sequence"/>
</dbReference>
<evidence type="ECO:0000256" key="4">
    <source>
        <dbReference type="ARBA" id="ARBA00023242"/>
    </source>
</evidence>
<feature type="compositionally biased region" description="Basic and acidic residues" evidence="6">
    <location>
        <begin position="159"/>
        <end position="177"/>
    </location>
</feature>
<dbReference type="EMBL" id="GL876968">
    <property type="protein sequence ID" value="KLU84672.1"/>
    <property type="molecule type" value="Genomic_DNA"/>
</dbReference>
<reference evidence="7" key="3">
    <citation type="submission" date="2011-03" db="EMBL/GenBank/DDBJ databases">
        <title>Annotation of Magnaporthe poae ATCC 64411.</title>
        <authorList>
            <person name="Ma L.-J."/>
            <person name="Dead R."/>
            <person name="Young S.K."/>
            <person name="Zeng Q."/>
            <person name="Gargeya S."/>
            <person name="Fitzgerald M."/>
            <person name="Haas B."/>
            <person name="Abouelleil A."/>
            <person name="Alvarado L."/>
            <person name="Arachchi H.M."/>
            <person name="Berlin A."/>
            <person name="Brown A."/>
            <person name="Chapman S.B."/>
            <person name="Chen Z."/>
            <person name="Dunbar C."/>
            <person name="Freedman E."/>
            <person name="Gearin G."/>
            <person name="Gellesch M."/>
            <person name="Goldberg J."/>
            <person name="Griggs A."/>
            <person name="Gujja S."/>
            <person name="Heiman D."/>
            <person name="Howarth C."/>
            <person name="Larson L."/>
            <person name="Lui A."/>
            <person name="MacDonald P.J.P."/>
            <person name="Mehta T."/>
            <person name="Montmayeur A."/>
            <person name="Murphy C."/>
            <person name="Neiman D."/>
            <person name="Pearson M."/>
            <person name="Priest M."/>
            <person name="Roberts A."/>
            <person name="Saif S."/>
            <person name="Shea T."/>
            <person name="Shenoy N."/>
            <person name="Sisk P."/>
            <person name="Stolte C."/>
            <person name="Sykes S."/>
            <person name="Yandava C."/>
            <person name="Wortman J."/>
            <person name="Nusbaum C."/>
            <person name="Birren B."/>
        </authorList>
    </citation>
    <scope>NUCLEOTIDE SEQUENCE</scope>
    <source>
        <strain evidence="7">ATCC 64411</strain>
    </source>
</reference>
<organism evidence="8 9">
    <name type="scientific">Magnaporthiopsis poae (strain ATCC 64411 / 73-15)</name>
    <name type="common">Kentucky bluegrass fungus</name>
    <name type="synonym">Magnaporthe poae</name>
    <dbReference type="NCBI Taxonomy" id="644358"/>
    <lineage>
        <taxon>Eukaryota</taxon>
        <taxon>Fungi</taxon>
        <taxon>Dikarya</taxon>
        <taxon>Ascomycota</taxon>
        <taxon>Pezizomycotina</taxon>
        <taxon>Sordariomycetes</taxon>
        <taxon>Sordariomycetidae</taxon>
        <taxon>Magnaporthales</taxon>
        <taxon>Magnaporthaceae</taxon>
        <taxon>Magnaporthiopsis</taxon>
    </lineage>
</organism>
<proteinExistence type="inferred from homology"/>
<reference evidence="9" key="2">
    <citation type="submission" date="2010-05" db="EMBL/GenBank/DDBJ databases">
        <title>The genome sequence of Magnaporthe poae strain ATCC 64411.</title>
        <authorList>
            <person name="Ma L.-J."/>
            <person name="Dead R."/>
            <person name="Young S."/>
            <person name="Zeng Q."/>
            <person name="Koehrsen M."/>
            <person name="Alvarado L."/>
            <person name="Berlin A."/>
            <person name="Chapman S.B."/>
            <person name="Chen Z."/>
            <person name="Freedman E."/>
            <person name="Gellesch M."/>
            <person name="Goldberg J."/>
            <person name="Griggs A."/>
            <person name="Gujja S."/>
            <person name="Heilman E.R."/>
            <person name="Heiman D."/>
            <person name="Hepburn T."/>
            <person name="Howarth C."/>
            <person name="Jen D."/>
            <person name="Larson L."/>
            <person name="Mehta T."/>
            <person name="Neiman D."/>
            <person name="Pearson M."/>
            <person name="Roberts A."/>
            <person name="Saif S."/>
            <person name="Shea T."/>
            <person name="Shenoy N."/>
            <person name="Sisk P."/>
            <person name="Stolte C."/>
            <person name="Sykes S."/>
            <person name="Walk T."/>
            <person name="White J."/>
            <person name="Yandava C."/>
            <person name="Haas B."/>
            <person name="Nusbaum C."/>
            <person name="Birren B."/>
        </authorList>
    </citation>
    <scope>NUCLEOTIDE SEQUENCE [LARGE SCALE GENOMIC DNA]</scope>
    <source>
        <strain evidence="9">ATCC 64411 / 73-15</strain>
    </source>
</reference>
<evidence type="ECO:0000256" key="6">
    <source>
        <dbReference type="SAM" id="MobiDB-lite"/>
    </source>
</evidence>
<sequence length="195" mass="22115">MAASDSKTKLAVAVEKPTPYNFDLGLLLANDPNPVTLDRADLEGSLRSVARDGAQALINQLLTACPIQSTPAGVLLSLPPQQTPLPREKPVPAAKEPTKWERFAAKKGIKPKTREQRRNIRYNEEKGEWERKWGYGGANKQLERDWIVEVDPAKEAKLAEGETIRGASRRERVERQKRNERKMRKNERDAVQKRK</sequence>
<dbReference type="OMA" id="KMVYDEA"/>
<keyword evidence="3 5" id="KW-0690">Ribosome biogenesis</keyword>
<protein>
    <recommendedName>
        <fullName evidence="5">Ribosome biogenesis regulatory protein</fullName>
    </recommendedName>
</protein>
<evidence type="ECO:0000313" key="8">
    <source>
        <dbReference type="EnsemblFungi" id="MAPG_03711T0"/>
    </source>
</evidence>
<reference evidence="7" key="1">
    <citation type="submission" date="2010-05" db="EMBL/GenBank/DDBJ databases">
        <title>The Genome Sequence of Magnaporthe poae strain ATCC 64411.</title>
        <authorList>
            <consortium name="The Broad Institute Genome Sequencing Platform"/>
            <consortium name="Broad Institute Genome Sequencing Center for Infectious Disease"/>
            <person name="Ma L.-J."/>
            <person name="Dead R."/>
            <person name="Young S."/>
            <person name="Zeng Q."/>
            <person name="Koehrsen M."/>
            <person name="Alvarado L."/>
            <person name="Berlin A."/>
            <person name="Chapman S.B."/>
            <person name="Chen Z."/>
            <person name="Freedman E."/>
            <person name="Gellesch M."/>
            <person name="Goldberg J."/>
            <person name="Griggs A."/>
            <person name="Gujja S."/>
            <person name="Heilman E.R."/>
            <person name="Heiman D."/>
            <person name="Hepburn T."/>
            <person name="Howarth C."/>
            <person name="Jen D."/>
            <person name="Larson L."/>
            <person name="Mehta T."/>
            <person name="Neiman D."/>
            <person name="Pearson M."/>
            <person name="Roberts A."/>
            <person name="Saif S."/>
            <person name="Shea T."/>
            <person name="Shenoy N."/>
            <person name="Sisk P."/>
            <person name="Stolte C."/>
            <person name="Sykes S."/>
            <person name="Walk T."/>
            <person name="White J."/>
            <person name="Yandava C."/>
            <person name="Haas B."/>
            <person name="Nusbaum C."/>
            <person name="Birren B."/>
        </authorList>
    </citation>
    <scope>NUCLEOTIDE SEQUENCE</scope>
    <source>
        <strain evidence="7">ATCC 64411</strain>
    </source>
</reference>
<dbReference type="EnsemblFungi" id="MAPG_03711T0">
    <property type="protein sequence ID" value="MAPG_03711T0"/>
    <property type="gene ID" value="MAPG_03711"/>
</dbReference>
<evidence type="ECO:0000256" key="3">
    <source>
        <dbReference type="ARBA" id="ARBA00022517"/>
    </source>
</evidence>
<dbReference type="AlphaFoldDB" id="A0A0C4DUR8"/>
<evidence type="ECO:0000256" key="5">
    <source>
        <dbReference type="RuleBase" id="RU364132"/>
    </source>
</evidence>
<accession>A0A0C4DUR8</accession>
<evidence type="ECO:0000256" key="1">
    <source>
        <dbReference type="ARBA" id="ARBA00004123"/>
    </source>
</evidence>
<keyword evidence="4 5" id="KW-0539">Nucleus</keyword>
<dbReference type="eggNOG" id="KOG1765">
    <property type="taxonomic scope" value="Eukaryota"/>
</dbReference>
<reference evidence="8" key="5">
    <citation type="submission" date="2015-06" db="UniProtKB">
        <authorList>
            <consortium name="EnsemblFungi"/>
        </authorList>
    </citation>
    <scope>IDENTIFICATION</scope>
    <source>
        <strain evidence="8">ATCC 64411</strain>
    </source>
</reference>
<feature type="region of interest" description="Disordered" evidence="6">
    <location>
        <begin position="159"/>
        <end position="195"/>
    </location>
</feature>
<evidence type="ECO:0000313" key="9">
    <source>
        <dbReference type="Proteomes" id="UP000011715"/>
    </source>
</evidence>
<comment type="subcellular location">
    <subcellularLocation>
        <location evidence="1 5">Nucleus</location>
    </subcellularLocation>
</comment>
<dbReference type="VEuPathDB" id="FungiDB:MAPG_03711"/>
<name>A0A0C4DUR8_MAGP6</name>
<dbReference type="STRING" id="644358.A0A0C4DUR8"/>
<evidence type="ECO:0000313" key="7">
    <source>
        <dbReference type="EMBL" id="KLU84672.1"/>
    </source>
</evidence>
<gene>
    <name evidence="7" type="ORF">MAPG_03711</name>
</gene>
<reference evidence="8" key="4">
    <citation type="journal article" date="2015" name="G3 (Bethesda)">
        <title>Genome sequences of three phytopathogenic species of the Magnaporthaceae family of fungi.</title>
        <authorList>
            <person name="Okagaki L.H."/>
            <person name="Nunes C.C."/>
            <person name="Sailsbery J."/>
            <person name="Clay B."/>
            <person name="Brown D."/>
            <person name="John T."/>
            <person name="Oh Y."/>
            <person name="Young N."/>
            <person name="Fitzgerald M."/>
            <person name="Haas B.J."/>
            <person name="Zeng Q."/>
            <person name="Young S."/>
            <person name="Adiconis X."/>
            <person name="Fan L."/>
            <person name="Levin J.Z."/>
            <person name="Mitchell T.K."/>
            <person name="Okubara P.A."/>
            <person name="Farman M.L."/>
            <person name="Kohn L.M."/>
            <person name="Birren B."/>
            <person name="Ma L.-J."/>
            <person name="Dean R.A."/>
        </authorList>
    </citation>
    <scope>NUCLEOTIDE SEQUENCE</scope>
    <source>
        <strain evidence="8">ATCC 64411 / 73-15</strain>
    </source>
</reference>
<feature type="compositionally biased region" description="Basic and acidic residues" evidence="6">
    <location>
        <begin position="186"/>
        <end position="195"/>
    </location>
</feature>
<dbReference type="OrthoDB" id="28455at2759"/>
<comment type="similarity">
    <text evidence="2 5">Belongs to the RRS1 family.</text>
</comment>
<keyword evidence="9" id="KW-1185">Reference proteome</keyword>